<proteinExistence type="predicted"/>
<keyword evidence="1 4" id="KW-0489">Methyltransferase</keyword>
<keyword evidence="2 4" id="KW-0808">Transferase</keyword>
<keyword evidence="5" id="KW-1185">Reference proteome</keyword>
<feature type="domain" description="Methyltransferase" evidence="3">
    <location>
        <begin position="53"/>
        <end position="148"/>
    </location>
</feature>
<evidence type="ECO:0000313" key="5">
    <source>
        <dbReference type="Proteomes" id="UP000475214"/>
    </source>
</evidence>
<evidence type="ECO:0000259" key="3">
    <source>
        <dbReference type="Pfam" id="PF13649"/>
    </source>
</evidence>
<dbReference type="Gene3D" id="3.40.50.150">
    <property type="entry name" value="Vaccinia Virus protein VP39"/>
    <property type="match status" value="1"/>
</dbReference>
<gene>
    <name evidence="4" type="ORF">G1H10_14355</name>
</gene>
<dbReference type="InterPro" id="IPR029063">
    <property type="entry name" value="SAM-dependent_MTases_sf"/>
</dbReference>
<accession>A0A6L9S9P6</accession>
<dbReference type="EMBL" id="JAAGOA010000009">
    <property type="protein sequence ID" value="NEE01354.1"/>
    <property type="molecule type" value="Genomic_DNA"/>
</dbReference>
<protein>
    <submittedName>
        <fullName evidence="4">Class I SAM-dependent methyltransferase</fullName>
    </submittedName>
</protein>
<name>A0A6L9S9P6_9ACTN</name>
<dbReference type="SUPFAM" id="SSF53335">
    <property type="entry name" value="S-adenosyl-L-methionine-dependent methyltransferases"/>
    <property type="match status" value="1"/>
</dbReference>
<dbReference type="AlphaFoldDB" id="A0A6L9S9P6"/>
<dbReference type="Pfam" id="PF13649">
    <property type="entry name" value="Methyltransf_25"/>
    <property type="match status" value="1"/>
</dbReference>
<dbReference type="InterPro" id="IPR041698">
    <property type="entry name" value="Methyltransf_25"/>
</dbReference>
<dbReference type="Proteomes" id="UP000475214">
    <property type="component" value="Unassembled WGS sequence"/>
</dbReference>
<evidence type="ECO:0000313" key="4">
    <source>
        <dbReference type="EMBL" id="NEE01354.1"/>
    </source>
</evidence>
<dbReference type="GO" id="GO:0008168">
    <property type="term" value="F:methyltransferase activity"/>
    <property type="evidence" value="ECO:0007669"/>
    <property type="project" value="UniProtKB-KW"/>
</dbReference>
<evidence type="ECO:0000256" key="1">
    <source>
        <dbReference type="ARBA" id="ARBA00022603"/>
    </source>
</evidence>
<dbReference type="PANTHER" id="PTHR43861:SF1">
    <property type="entry name" value="TRANS-ACONITATE 2-METHYLTRANSFERASE"/>
    <property type="match status" value="1"/>
</dbReference>
<organism evidence="4 5">
    <name type="scientific">Phytoactinopolyspora halotolerans</name>
    <dbReference type="NCBI Taxonomy" id="1981512"/>
    <lineage>
        <taxon>Bacteria</taxon>
        <taxon>Bacillati</taxon>
        <taxon>Actinomycetota</taxon>
        <taxon>Actinomycetes</taxon>
        <taxon>Jiangellales</taxon>
        <taxon>Jiangellaceae</taxon>
        <taxon>Phytoactinopolyspora</taxon>
    </lineage>
</organism>
<comment type="caution">
    <text evidence="4">The sequence shown here is derived from an EMBL/GenBank/DDBJ whole genome shotgun (WGS) entry which is preliminary data.</text>
</comment>
<reference evidence="4 5" key="1">
    <citation type="submission" date="2020-02" db="EMBL/GenBank/DDBJ databases">
        <authorList>
            <person name="Li X.-J."/>
            <person name="Han X.-M."/>
        </authorList>
    </citation>
    <scope>NUCLEOTIDE SEQUENCE [LARGE SCALE GENOMIC DNA]</scope>
    <source>
        <strain evidence="4 5">CCTCC AB 2017055</strain>
    </source>
</reference>
<evidence type="ECO:0000256" key="2">
    <source>
        <dbReference type="ARBA" id="ARBA00022679"/>
    </source>
</evidence>
<dbReference type="PANTHER" id="PTHR43861">
    <property type="entry name" value="TRANS-ACONITATE 2-METHYLTRANSFERASE-RELATED"/>
    <property type="match status" value="1"/>
</dbReference>
<dbReference type="GO" id="GO:0032259">
    <property type="term" value="P:methylation"/>
    <property type="evidence" value="ECO:0007669"/>
    <property type="project" value="UniProtKB-KW"/>
</dbReference>
<sequence length="234" mass="25564">MTARWMVDEHAYAGPEHLDAEFAAGYDRKQGYPDAADDVAVLRRHGVGERSTVIDFGAGTGQFALAAAEAFGRVVAVDVSPIMLSRLSQAASDGELRNVECVQAGFLSYEHAGPPAEAVFTRNALHHLPDFFKAVALTRIAGMVPPGGVLRLHDLIYDFRPEDADAIFQRWFDGAVDDPAVGYTAADYLEHIQTEYSTFRWLLEPMLDVAGFDIADVTYSGSVFGAYTCIRRPS</sequence>
<dbReference type="CDD" id="cd02440">
    <property type="entry name" value="AdoMet_MTases"/>
    <property type="match status" value="1"/>
</dbReference>